<dbReference type="Pfam" id="PF00196">
    <property type="entry name" value="GerE"/>
    <property type="match status" value="1"/>
</dbReference>
<protein>
    <submittedName>
        <fullName evidence="5">Response regulator transcription factor</fullName>
    </submittedName>
</protein>
<comment type="caution">
    <text evidence="2">Lacks conserved residue(s) required for the propagation of feature annotation.</text>
</comment>
<organism evidence="5 6">
    <name type="scientific">Nocardioides anomalus</name>
    <dbReference type="NCBI Taxonomy" id="2712223"/>
    <lineage>
        <taxon>Bacteria</taxon>
        <taxon>Bacillati</taxon>
        <taxon>Actinomycetota</taxon>
        <taxon>Actinomycetes</taxon>
        <taxon>Propionibacteriales</taxon>
        <taxon>Nocardioidaceae</taxon>
        <taxon>Nocardioides</taxon>
    </lineage>
</organism>
<dbReference type="Gene3D" id="3.40.50.2300">
    <property type="match status" value="1"/>
</dbReference>
<evidence type="ECO:0000256" key="2">
    <source>
        <dbReference type="PROSITE-ProRule" id="PRU00169"/>
    </source>
</evidence>
<dbReference type="InterPro" id="IPR000792">
    <property type="entry name" value="Tscrpt_reg_LuxR_C"/>
</dbReference>
<keyword evidence="1" id="KW-0238">DNA-binding</keyword>
<dbReference type="PANTHER" id="PTHR43214">
    <property type="entry name" value="TWO-COMPONENT RESPONSE REGULATOR"/>
    <property type="match status" value="1"/>
</dbReference>
<dbReference type="SMART" id="SM00421">
    <property type="entry name" value="HTH_LUXR"/>
    <property type="match status" value="1"/>
</dbReference>
<dbReference type="InterPro" id="IPR039420">
    <property type="entry name" value="WalR-like"/>
</dbReference>
<dbReference type="KEGG" id="nano:G5V58_16225"/>
<feature type="domain" description="HTH luxR-type" evidence="3">
    <location>
        <begin position="110"/>
        <end position="175"/>
    </location>
</feature>
<dbReference type="PROSITE" id="PS50110">
    <property type="entry name" value="RESPONSE_REGULATORY"/>
    <property type="match status" value="1"/>
</dbReference>
<dbReference type="InterPro" id="IPR001789">
    <property type="entry name" value="Sig_transdc_resp-reg_receiver"/>
</dbReference>
<proteinExistence type="predicted"/>
<dbReference type="PANTHER" id="PTHR43214:SF43">
    <property type="entry name" value="TWO-COMPONENT RESPONSE REGULATOR"/>
    <property type="match status" value="1"/>
</dbReference>
<gene>
    <name evidence="5" type="ORF">G5V58_16225</name>
</gene>
<dbReference type="InterPro" id="IPR011006">
    <property type="entry name" value="CheY-like_superfamily"/>
</dbReference>
<dbReference type="AlphaFoldDB" id="A0A6G6WLD1"/>
<dbReference type="InterPro" id="IPR016032">
    <property type="entry name" value="Sig_transdc_resp-reg_C-effctor"/>
</dbReference>
<dbReference type="GO" id="GO:0000160">
    <property type="term" value="P:phosphorelay signal transduction system"/>
    <property type="evidence" value="ECO:0007669"/>
    <property type="project" value="InterPro"/>
</dbReference>
<name>A0A6G6WLD1_9ACTN</name>
<dbReference type="SUPFAM" id="SSF52172">
    <property type="entry name" value="CheY-like"/>
    <property type="match status" value="1"/>
</dbReference>
<evidence type="ECO:0000313" key="5">
    <source>
        <dbReference type="EMBL" id="QIG46022.1"/>
    </source>
</evidence>
<dbReference type="EMBL" id="CP049257">
    <property type="protein sequence ID" value="QIG46022.1"/>
    <property type="molecule type" value="Genomic_DNA"/>
</dbReference>
<dbReference type="GO" id="GO:0006355">
    <property type="term" value="P:regulation of DNA-templated transcription"/>
    <property type="evidence" value="ECO:0007669"/>
    <property type="project" value="InterPro"/>
</dbReference>
<keyword evidence="6" id="KW-1185">Reference proteome</keyword>
<evidence type="ECO:0000256" key="1">
    <source>
        <dbReference type="ARBA" id="ARBA00023125"/>
    </source>
</evidence>
<feature type="domain" description="Response regulatory" evidence="4">
    <location>
        <begin position="1"/>
        <end position="87"/>
    </location>
</feature>
<accession>A0A6G6WLD1</accession>
<dbReference type="PRINTS" id="PR00038">
    <property type="entry name" value="HTHLUXR"/>
</dbReference>
<dbReference type="SUPFAM" id="SSF46894">
    <property type="entry name" value="C-terminal effector domain of the bipartite response regulators"/>
    <property type="match status" value="1"/>
</dbReference>
<dbReference type="Proteomes" id="UP000502996">
    <property type="component" value="Chromosome"/>
</dbReference>
<evidence type="ECO:0000259" key="4">
    <source>
        <dbReference type="PROSITE" id="PS50110"/>
    </source>
</evidence>
<evidence type="ECO:0000313" key="6">
    <source>
        <dbReference type="Proteomes" id="UP000502996"/>
    </source>
</evidence>
<sequence length="186" mass="19942">MVARHRGRVEVVALGDSSGPPDVLLRDTFGLSGDVQDEHRAPSTRLVAFTAADDARAVAHALEQGVAGYVHKSVSEPELIEAIERVHAGEQVVLRRSGGGRRGAVGTVDWPGRAHGLSDREAEVLVLICKGMSNAEVAEALYLSVNSVKTYIRTLYRKIGAQSRSQAVIWGLQHGFTGRAVSARSH</sequence>
<dbReference type="CDD" id="cd06170">
    <property type="entry name" value="LuxR_C_like"/>
    <property type="match status" value="1"/>
</dbReference>
<evidence type="ECO:0000259" key="3">
    <source>
        <dbReference type="PROSITE" id="PS50043"/>
    </source>
</evidence>
<dbReference type="PROSITE" id="PS50043">
    <property type="entry name" value="HTH_LUXR_2"/>
    <property type="match status" value="1"/>
</dbReference>
<dbReference type="GO" id="GO:0003677">
    <property type="term" value="F:DNA binding"/>
    <property type="evidence" value="ECO:0007669"/>
    <property type="project" value="UniProtKB-KW"/>
</dbReference>
<reference evidence="5 6" key="1">
    <citation type="submission" date="2020-02" db="EMBL/GenBank/DDBJ databases">
        <title>Full genome sequence of Nocardioides sp. R-3366.</title>
        <authorList>
            <person name="Im W.-T."/>
        </authorList>
    </citation>
    <scope>NUCLEOTIDE SEQUENCE [LARGE SCALE GENOMIC DNA]</scope>
    <source>
        <strain evidence="5 6">R-3366</strain>
    </source>
</reference>